<evidence type="ECO:0000256" key="1">
    <source>
        <dbReference type="SAM" id="Coils"/>
    </source>
</evidence>
<organism evidence="3 4">
    <name type="scientific">Brevifollis gellanilyticus</name>
    <dbReference type="NCBI Taxonomy" id="748831"/>
    <lineage>
        <taxon>Bacteria</taxon>
        <taxon>Pseudomonadati</taxon>
        <taxon>Verrucomicrobiota</taxon>
        <taxon>Verrucomicrobiia</taxon>
        <taxon>Verrucomicrobiales</taxon>
        <taxon>Verrucomicrobiaceae</taxon>
    </lineage>
</organism>
<feature type="compositionally biased region" description="Basic and acidic residues" evidence="2">
    <location>
        <begin position="558"/>
        <end position="567"/>
    </location>
</feature>
<dbReference type="EMBL" id="BKAG01000020">
    <property type="protein sequence ID" value="GEP43709.1"/>
    <property type="molecule type" value="Genomic_DNA"/>
</dbReference>
<keyword evidence="4" id="KW-1185">Reference proteome</keyword>
<evidence type="ECO:0008006" key="5">
    <source>
        <dbReference type="Google" id="ProtNLM"/>
    </source>
</evidence>
<feature type="compositionally biased region" description="Low complexity" evidence="2">
    <location>
        <begin position="87"/>
        <end position="97"/>
    </location>
</feature>
<dbReference type="PROSITE" id="PS00018">
    <property type="entry name" value="EF_HAND_1"/>
    <property type="match status" value="1"/>
</dbReference>
<protein>
    <recommendedName>
        <fullName evidence="5">EF-hand domain-containing protein</fullName>
    </recommendedName>
</protein>
<dbReference type="InterPro" id="IPR018247">
    <property type="entry name" value="EF_Hand_1_Ca_BS"/>
</dbReference>
<feature type="region of interest" description="Disordered" evidence="2">
    <location>
        <begin position="528"/>
        <end position="567"/>
    </location>
</feature>
<dbReference type="AlphaFoldDB" id="A0A512MAF6"/>
<comment type="caution">
    <text evidence="3">The sequence shown here is derived from an EMBL/GenBank/DDBJ whole genome shotgun (WGS) entry which is preliminary data.</text>
</comment>
<evidence type="ECO:0000313" key="3">
    <source>
        <dbReference type="EMBL" id="GEP43709.1"/>
    </source>
</evidence>
<evidence type="ECO:0000256" key="2">
    <source>
        <dbReference type="SAM" id="MobiDB-lite"/>
    </source>
</evidence>
<dbReference type="Proteomes" id="UP000321577">
    <property type="component" value="Unassembled WGS sequence"/>
</dbReference>
<evidence type="ECO:0000313" key="4">
    <source>
        <dbReference type="Proteomes" id="UP000321577"/>
    </source>
</evidence>
<name>A0A512MAF6_9BACT</name>
<feature type="region of interest" description="Disordered" evidence="2">
    <location>
        <begin position="584"/>
        <end position="607"/>
    </location>
</feature>
<gene>
    <name evidence="3" type="ORF">BGE01nite_30000</name>
</gene>
<feature type="compositionally biased region" description="Low complexity" evidence="2">
    <location>
        <begin position="535"/>
        <end position="549"/>
    </location>
</feature>
<feature type="coiled-coil region" evidence="1">
    <location>
        <begin position="448"/>
        <end position="500"/>
    </location>
</feature>
<dbReference type="OrthoDB" id="174847at2"/>
<sequence length="953" mass="98066">MQIIKTELSAAAQAGALDGSLAFNKMYMEHRELVAKTAASGLQGLQEVLSNSSVYTSALSHLEEATASIDEANALAAKDPFKAGNSATQTQHTTATTNGLKTQAGPYQTTAGGVQTTAQNAVNGTDSSKPERGIANNGKSAADLLKSGLDALATSGDLTTALTRINQAKSDAQSVVSAATSLRTTLQGEDPVPTARINALNAVISAANSVINTANSTQALTNSPIAQIRNETPTVHDLGDGNTLCTWGDSGYMTLVDASGNGVIISPDGTVDPLNGSGEGWKFSNTSTFVLANETKITITPGNPASVLATKGLHAINITGVQAGQVPTVTPYGQLNGRTEDRASNDGHIININGNASNWKMNGQVLGDAGSREQVATSALTNELKLDPTDVAVSPEMMAFLTLIGGPAVTDYDGDGKLNNEEMAHVAGLVYNYIQQLQQSFSSALAGVADANQALADLNQLLELMRIENDTRQGNRQTENAEAKAALQAVERRLVAALEKLRGDQSAQAQGNIESNAQNVLSQLNAFSQTGGAGAPSSTSSASSSSGTPNQNNGQSESRPDPVGDGLRRASRLLSGMLGGGNLNILDLPPTPPASNGQAAGAAGTPPSIESLAQQALTEAAQGGLTALNELGAALAALGLQLDPQAAAGLNAQNLSAGLQALFTLFDELGVLPPGTDLQANGPGVEDVLQQLASILQGPEKGDAPVGAVSNRSLLSFLGTLAQLGSAINAVAPQAGQTTPGQVEKAGTGSLSPQSRTAEQLALVLAGLAALGSAGAGQSTGTQGSTAPTSAELRLGLQSFLAAMSAFGVFGVNQQQDQSQGQQSGITFTSNSSEAARTIAGNFATDPQLLKQLQANLSRAIQEHQTQLNLASILFVQSQEVVQKFVSIIKQDDLARDIVHTDELSDETQTKFDDRMTKLKQEWGVEWGADNEERTPAGQSNLVSRAVQSGMMV</sequence>
<dbReference type="RefSeq" id="WP_146851282.1">
    <property type="nucleotide sequence ID" value="NZ_BKAG01000020.1"/>
</dbReference>
<proteinExistence type="predicted"/>
<feature type="compositionally biased region" description="Polar residues" evidence="2">
    <location>
        <begin position="98"/>
        <end position="107"/>
    </location>
</feature>
<reference evidence="3 4" key="1">
    <citation type="submission" date="2019-07" db="EMBL/GenBank/DDBJ databases">
        <title>Whole genome shotgun sequence of Brevifollis gellanilyticus NBRC 108608.</title>
        <authorList>
            <person name="Hosoyama A."/>
            <person name="Uohara A."/>
            <person name="Ohji S."/>
            <person name="Ichikawa N."/>
        </authorList>
    </citation>
    <scope>NUCLEOTIDE SEQUENCE [LARGE SCALE GENOMIC DNA]</scope>
    <source>
        <strain evidence="3 4">NBRC 108608</strain>
    </source>
</reference>
<feature type="region of interest" description="Disordered" evidence="2">
    <location>
        <begin position="83"/>
        <end position="111"/>
    </location>
</feature>
<accession>A0A512MAF6</accession>
<keyword evidence="1" id="KW-0175">Coiled coil</keyword>